<dbReference type="PROSITE" id="PS51170">
    <property type="entry name" value="CW"/>
    <property type="match status" value="6"/>
</dbReference>
<dbReference type="SUPFAM" id="SSF53187">
    <property type="entry name" value="Zn-dependent exopeptidases"/>
    <property type="match status" value="1"/>
</dbReference>
<reference evidence="8" key="1">
    <citation type="submission" date="2021-07" db="EMBL/GenBank/DDBJ databases">
        <title>Complete genome sequencing of a Clostridium isolate.</title>
        <authorList>
            <person name="Ueki A."/>
            <person name="Tonouchi A."/>
        </authorList>
    </citation>
    <scope>NUCLEOTIDE SEQUENCE [LARGE SCALE GENOMIC DNA]</scope>
    <source>
        <strain evidence="8">C5S11</strain>
    </source>
</reference>
<protein>
    <recommendedName>
        <fullName evidence="6">MurNAc-LAA domain-containing protein</fullName>
    </recommendedName>
</protein>
<feature type="chain" id="PRO_5046299173" description="MurNAc-LAA domain-containing protein" evidence="5">
    <location>
        <begin position="29"/>
        <end position="752"/>
    </location>
</feature>
<dbReference type="Gene3D" id="3.40.630.40">
    <property type="entry name" value="Zn-dependent exopeptidases"/>
    <property type="match status" value="1"/>
</dbReference>
<feature type="repeat" description="Cell wall-binding" evidence="3">
    <location>
        <begin position="427"/>
        <end position="446"/>
    </location>
</feature>
<dbReference type="InterPro" id="IPR002508">
    <property type="entry name" value="MurNAc-LAA_cat"/>
</dbReference>
<keyword evidence="1" id="KW-0677">Repeat</keyword>
<dbReference type="Pfam" id="PF01473">
    <property type="entry name" value="Choline_bind_1"/>
    <property type="match status" value="5"/>
</dbReference>
<gene>
    <name evidence="7" type="ORF">psyc5s11_50430</name>
</gene>
<feature type="repeat" description="Cell wall-binding" evidence="3">
    <location>
        <begin position="285"/>
        <end position="304"/>
    </location>
</feature>
<dbReference type="EMBL" id="AP024849">
    <property type="protein sequence ID" value="BCZ48976.1"/>
    <property type="molecule type" value="Genomic_DNA"/>
</dbReference>
<feature type="repeat" description="Cell wall-binding" evidence="3">
    <location>
        <begin position="305"/>
        <end position="324"/>
    </location>
</feature>
<dbReference type="SMART" id="SM00646">
    <property type="entry name" value="Ami_3"/>
    <property type="match status" value="1"/>
</dbReference>
<evidence type="ECO:0000256" key="3">
    <source>
        <dbReference type="PROSITE-ProRule" id="PRU00591"/>
    </source>
</evidence>
<dbReference type="Pfam" id="PF01520">
    <property type="entry name" value="Amidase_3"/>
    <property type="match status" value="1"/>
</dbReference>
<evidence type="ECO:0000256" key="1">
    <source>
        <dbReference type="ARBA" id="ARBA00022737"/>
    </source>
</evidence>
<feature type="region of interest" description="Disordered" evidence="4">
    <location>
        <begin position="203"/>
        <end position="256"/>
    </location>
</feature>
<dbReference type="PANTHER" id="PTHR30404">
    <property type="entry name" value="N-ACETYLMURAMOYL-L-ALANINE AMIDASE"/>
    <property type="match status" value="1"/>
</dbReference>
<feature type="compositionally biased region" description="Low complexity" evidence="4">
    <location>
        <begin position="212"/>
        <end position="223"/>
    </location>
</feature>
<organism evidence="7 8">
    <name type="scientific">Clostridium gelidum</name>
    <dbReference type="NCBI Taxonomy" id="704125"/>
    <lineage>
        <taxon>Bacteria</taxon>
        <taxon>Bacillati</taxon>
        <taxon>Bacillota</taxon>
        <taxon>Clostridia</taxon>
        <taxon>Eubacteriales</taxon>
        <taxon>Clostridiaceae</taxon>
        <taxon>Clostridium</taxon>
    </lineage>
</organism>
<feature type="domain" description="MurNAc-LAA" evidence="6">
    <location>
        <begin position="624"/>
        <end position="749"/>
    </location>
</feature>
<dbReference type="SUPFAM" id="SSF69360">
    <property type="entry name" value="Cell wall binding repeat"/>
    <property type="match status" value="2"/>
</dbReference>
<evidence type="ECO:0000256" key="2">
    <source>
        <dbReference type="ARBA" id="ARBA00022801"/>
    </source>
</evidence>
<dbReference type="InterPro" id="IPR050695">
    <property type="entry name" value="N-acetylmuramoyl_amidase_3"/>
</dbReference>
<evidence type="ECO:0000259" key="6">
    <source>
        <dbReference type="SMART" id="SM00646"/>
    </source>
</evidence>
<evidence type="ECO:0000313" key="7">
    <source>
        <dbReference type="EMBL" id="BCZ48976.1"/>
    </source>
</evidence>
<feature type="repeat" description="Cell wall-binding" evidence="3">
    <location>
        <begin position="467"/>
        <end position="486"/>
    </location>
</feature>
<feature type="signal peptide" evidence="5">
    <location>
        <begin position="1"/>
        <end position="28"/>
    </location>
</feature>
<dbReference type="CDD" id="cd02696">
    <property type="entry name" value="MurNAc-LAA"/>
    <property type="match status" value="1"/>
</dbReference>
<keyword evidence="2" id="KW-0378">Hydrolase</keyword>
<dbReference type="Gene3D" id="2.10.270.10">
    <property type="entry name" value="Cholin Binding"/>
    <property type="match status" value="3"/>
</dbReference>
<dbReference type="Proteomes" id="UP000824633">
    <property type="component" value="Chromosome"/>
</dbReference>
<feature type="repeat" description="Cell wall-binding" evidence="3">
    <location>
        <begin position="387"/>
        <end position="406"/>
    </location>
</feature>
<feature type="region of interest" description="Disordered" evidence="4">
    <location>
        <begin position="521"/>
        <end position="557"/>
    </location>
</feature>
<keyword evidence="8" id="KW-1185">Reference proteome</keyword>
<accession>A0ABM7TC60</accession>
<evidence type="ECO:0000256" key="5">
    <source>
        <dbReference type="SAM" id="SignalP"/>
    </source>
</evidence>
<dbReference type="InterPro" id="IPR018337">
    <property type="entry name" value="Cell_wall/Cho-bd_repeat"/>
</dbReference>
<feature type="compositionally biased region" description="Polar residues" evidence="4">
    <location>
        <begin position="237"/>
        <end position="254"/>
    </location>
</feature>
<feature type="compositionally biased region" description="Low complexity" evidence="4">
    <location>
        <begin position="538"/>
        <end position="554"/>
    </location>
</feature>
<dbReference type="RefSeq" id="WP_224035197.1">
    <property type="nucleotide sequence ID" value="NZ_AP024849.1"/>
</dbReference>
<dbReference type="InterPro" id="IPR002901">
    <property type="entry name" value="MGlyc_endo_b_GlcNAc-like_dom"/>
</dbReference>
<evidence type="ECO:0000313" key="8">
    <source>
        <dbReference type="Proteomes" id="UP000824633"/>
    </source>
</evidence>
<feature type="repeat" description="Cell wall-binding" evidence="3">
    <location>
        <begin position="325"/>
        <end position="344"/>
    </location>
</feature>
<name>A0ABM7TC60_9CLOT</name>
<dbReference type="Pfam" id="PF01832">
    <property type="entry name" value="Glucosaminidase"/>
    <property type="match status" value="1"/>
</dbReference>
<sequence>MNIKKKIITFVLTFAMVLSLVPTLSVQAATTDFKIISDSEVTAKQAKNWAKSKGATETFQGLADLYFKYSPNCGDVNPAIAYVQAAKETGFGKFGGVIDESYHNPCGLKTASGGDNYDPKAHNKFDSWDKGVQAHMDHLALYAGAKGYPKDGTEDPRHFRTLKGTATTVNALGGANKWAPSATYGEEIGSLYKNLMDYAGVDYPKDTTEDTNSSNSNNNQSSNAAPNPGKSEIKPSAPSTTDVIAENKPQTGNKTVEEKTNITSIIGWKNENGDWYYYKSDNTKAIGWIKPDSNWYYLKDDGKMSTGWITDGGKWYYFEPSGILVKGWKQLNNNWYFLTADGSMAIGSQYDGTSLYSFKDSGVMAANDGWTNLNNKWYYSEKSGKIKTGWFKDNNNWYYLQGDGSMVTGLNKIDGKNYMLNKNGTMATGWIQLNNYWYYFNTSGTMSTGWISDGGSNYYLYDTGAMAKGWVSISGVWYYLNTNGTMATGWVTSNGDSYYLDPTTGRILTDVTIGGFKIGSDGKKQTSASNTDKDKDNPATNTTTNNNSSNGKKTIVVDAGHNYGGDGGATSNIDGVTYSEADLNIQVALKLQKELENRGYNVIMTRTKDQKETLALLQSLTNRVNIANNANANFFISIHHNSIDNAPTVNGIETLYCTLVQDTDFGGKLDSNRIEKSKEMATLINNNIASKLNLTNRGGKSQNIFVGRNTNMPAVLVETGFITNKEEAIRCSDPASQQKVAEAIAEVIAANI</sequence>
<proteinExistence type="predicted"/>
<dbReference type="Pfam" id="PF19127">
    <property type="entry name" value="Choline_bind_3"/>
    <property type="match status" value="3"/>
</dbReference>
<evidence type="ECO:0000256" key="4">
    <source>
        <dbReference type="SAM" id="MobiDB-lite"/>
    </source>
</evidence>
<dbReference type="PANTHER" id="PTHR30404:SF0">
    <property type="entry name" value="N-ACETYLMURAMOYL-L-ALANINE AMIDASE AMIC"/>
    <property type="match status" value="1"/>
</dbReference>
<keyword evidence="5" id="KW-0732">Signal</keyword>